<dbReference type="OrthoDB" id="9151999at2"/>
<evidence type="ECO:0000313" key="2">
    <source>
        <dbReference type="EMBL" id="PPE66987.1"/>
    </source>
</evidence>
<dbReference type="SUPFAM" id="SSF52540">
    <property type="entry name" value="P-loop containing nucleoside triphosphate hydrolases"/>
    <property type="match status" value="1"/>
</dbReference>
<dbReference type="PANTHER" id="PTHR37512">
    <property type="entry name" value="TRIFUNCTIONAL NAD BIOSYNTHESIS/REGULATOR PROTEIN NADR"/>
    <property type="match status" value="1"/>
</dbReference>
<protein>
    <submittedName>
        <fullName evidence="2">ATPase</fullName>
    </submittedName>
</protein>
<dbReference type="PANTHER" id="PTHR37512:SF1">
    <property type="entry name" value="NADR_TTD14 AAA DOMAIN-CONTAINING PROTEIN"/>
    <property type="match status" value="1"/>
</dbReference>
<evidence type="ECO:0000259" key="1">
    <source>
        <dbReference type="Pfam" id="PF13521"/>
    </source>
</evidence>
<gene>
    <name evidence="2" type="ORF">C1704_05910</name>
</gene>
<proteinExistence type="predicted"/>
<dbReference type="InterPro" id="IPR038727">
    <property type="entry name" value="NadR/Ttd14_AAA_dom"/>
</dbReference>
<comment type="caution">
    <text evidence="2">The sequence shown here is derived from an EMBL/GenBank/DDBJ whole genome shotgun (WGS) entry which is preliminary data.</text>
</comment>
<name>A0A2S5SWN6_9BURK</name>
<feature type="domain" description="NadR/Ttd14 AAA" evidence="1">
    <location>
        <begin position="3"/>
        <end position="161"/>
    </location>
</feature>
<dbReference type="EMBL" id="PSNX01000004">
    <property type="protein sequence ID" value="PPE66987.1"/>
    <property type="molecule type" value="Genomic_DNA"/>
</dbReference>
<keyword evidence="3" id="KW-1185">Reference proteome</keyword>
<dbReference type="Pfam" id="PF13521">
    <property type="entry name" value="AAA_28"/>
    <property type="match status" value="1"/>
</dbReference>
<dbReference type="InterPro" id="IPR027417">
    <property type="entry name" value="P-loop_NTPase"/>
</dbReference>
<accession>A0A2S5SWN6</accession>
<dbReference type="InterPro" id="IPR052735">
    <property type="entry name" value="NAD_biosynth-regulator"/>
</dbReference>
<dbReference type="Gene3D" id="3.40.50.300">
    <property type="entry name" value="P-loop containing nucleotide triphosphate hydrolases"/>
    <property type="match status" value="1"/>
</dbReference>
<dbReference type="RefSeq" id="WP_104301815.1">
    <property type="nucleotide sequence ID" value="NZ_PSNX01000004.1"/>
</dbReference>
<sequence length="213" mass="23555">MIVALLGAESTGKTDLAHALARRAGNQGLRATAVEEYLREFCEHRARTPRPDEQTHIAEEQTRRIRIAAAHHALVLADTTALMTAVYSDLLFDDPTLYDAALAAHAECHLTLVTGLDLPWTPDGIQRDGPHVRVPVDTRLRTRLQDAGVPFSVVYGQGQDRVEAAWRAIVNALAAMGGNPRTAEDAPANLQPWCRECLVPECEHQLFRRLVRD</sequence>
<organism evidence="2 3">
    <name type="scientific">Caldimonas caldifontis</name>
    <dbReference type="NCBI Taxonomy" id="1452508"/>
    <lineage>
        <taxon>Bacteria</taxon>
        <taxon>Pseudomonadati</taxon>
        <taxon>Pseudomonadota</taxon>
        <taxon>Betaproteobacteria</taxon>
        <taxon>Burkholderiales</taxon>
        <taxon>Sphaerotilaceae</taxon>
        <taxon>Caldimonas</taxon>
    </lineage>
</organism>
<evidence type="ECO:0000313" key="3">
    <source>
        <dbReference type="Proteomes" id="UP000238605"/>
    </source>
</evidence>
<dbReference type="Proteomes" id="UP000238605">
    <property type="component" value="Unassembled WGS sequence"/>
</dbReference>
<reference evidence="2 3" key="1">
    <citation type="submission" date="2018-02" db="EMBL/GenBank/DDBJ databases">
        <title>Reclassifiation of [Polyangium] brachysporum DSM 7029 as Guopingzhaonella breviflexa gen. nov., sp. nov., a member of the family Comamonadaceae.</title>
        <authorList>
            <person name="Tang B."/>
        </authorList>
    </citation>
    <scope>NUCLEOTIDE SEQUENCE [LARGE SCALE GENOMIC DNA]</scope>
    <source>
        <strain evidence="2 3">BCRC 80649</strain>
    </source>
</reference>
<dbReference type="AlphaFoldDB" id="A0A2S5SWN6"/>